<dbReference type="SUPFAM" id="SSF53335">
    <property type="entry name" value="S-adenosyl-L-methionine-dependent methyltransferases"/>
    <property type="match status" value="1"/>
</dbReference>
<dbReference type="Proteomes" id="UP000662939">
    <property type="component" value="Chromosome"/>
</dbReference>
<dbReference type="RefSeq" id="WP_213170666.1">
    <property type="nucleotide sequence ID" value="NZ_CP070496.1"/>
</dbReference>
<dbReference type="InterPro" id="IPR013216">
    <property type="entry name" value="Methyltransf_11"/>
</dbReference>
<dbReference type="InterPro" id="IPR029063">
    <property type="entry name" value="SAM-dependent_MTases_sf"/>
</dbReference>
<dbReference type="PANTHER" id="PTHR45036:SF1">
    <property type="entry name" value="METHYLTRANSFERASE LIKE 7A"/>
    <property type="match status" value="1"/>
</dbReference>
<name>A0A895XQX1_9ACTN</name>
<proteinExistence type="predicted"/>
<gene>
    <name evidence="2" type="ORF">JQS30_12935</name>
</gene>
<accession>A0A895XQX1</accession>
<dbReference type="KEGG" id="nav:JQS30_12935"/>
<keyword evidence="2" id="KW-0808">Transferase</keyword>
<feature type="domain" description="Methyltransferase type 11" evidence="1">
    <location>
        <begin position="47"/>
        <end position="140"/>
    </location>
</feature>
<evidence type="ECO:0000313" key="2">
    <source>
        <dbReference type="EMBL" id="QSB04670.1"/>
    </source>
</evidence>
<dbReference type="PANTHER" id="PTHR45036">
    <property type="entry name" value="METHYLTRANSFERASE LIKE 7B"/>
    <property type="match status" value="1"/>
</dbReference>
<reference evidence="2" key="1">
    <citation type="submission" date="2021-02" db="EMBL/GenBank/DDBJ databases">
        <title>Natronoglycomyces albus gen. nov., sp. nov, a haloalkaliphilic actinobacterium from a soda solonchak soil.</title>
        <authorList>
            <person name="Sorokin D.Y."/>
            <person name="Khijniak T.V."/>
            <person name="Zakharycheva A.P."/>
            <person name="Boueva O.V."/>
            <person name="Ariskina E.V."/>
            <person name="Hahnke R.L."/>
            <person name="Bunk B."/>
            <person name="Sproer C."/>
            <person name="Schumann P."/>
            <person name="Evtushenko L.I."/>
            <person name="Kublanov I.V."/>
        </authorList>
    </citation>
    <scope>NUCLEOTIDE SEQUENCE</scope>
    <source>
        <strain evidence="2">DSM 106290</strain>
    </source>
</reference>
<dbReference type="Gene3D" id="3.40.50.150">
    <property type="entry name" value="Vaccinia Virus protein VP39"/>
    <property type="match status" value="1"/>
</dbReference>
<dbReference type="AlphaFoldDB" id="A0A895XQX1"/>
<evidence type="ECO:0000313" key="3">
    <source>
        <dbReference type="Proteomes" id="UP000662939"/>
    </source>
</evidence>
<dbReference type="Pfam" id="PF08241">
    <property type="entry name" value="Methyltransf_11"/>
    <property type="match status" value="1"/>
</dbReference>
<sequence length="206" mass="22919">MARRIEKLIRFWDRQAATYDAKTRRAERRLLAASRRWVCGRARGVTLEIAVGTGANFQYYPANVDLAGVDWSAAMVAAATARTVESGREIQLRQADAAALPFASQSFDAVVCTFALCCVPDERAVLAEAIRVLRPGGDLLLADHVAATFWPLRIVQHLADLVSVPLVGEHYTRRPRPILEQMDIEIVDGQRHSLGAIEHIHARKRK</sequence>
<dbReference type="CDD" id="cd02440">
    <property type="entry name" value="AdoMet_MTases"/>
    <property type="match status" value="1"/>
</dbReference>
<dbReference type="GO" id="GO:0008757">
    <property type="term" value="F:S-adenosylmethionine-dependent methyltransferase activity"/>
    <property type="evidence" value="ECO:0007669"/>
    <property type="project" value="InterPro"/>
</dbReference>
<dbReference type="InterPro" id="IPR052356">
    <property type="entry name" value="Thiol_S-MT"/>
</dbReference>
<protein>
    <submittedName>
        <fullName evidence="2">Class I SAM-dependent methyltransferase</fullName>
    </submittedName>
</protein>
<dbReference type="GO" id="GO:0032259">
    <property type="term" value="P:methylation"/>
    <property type="evidence" value="ECO:0007669"/>
    <property type="project" value="UniProtKB-KW"/>
</dbReference>
<evidence type="ECO:0000259" key="1">
    <source>
        <dbReference type="Pfam" id="PF08241"/>
    </source>
</evidence>
<keyword evidence="3" id="KW-1185">Reference proteome</keyword>
<dbReference type="EMBL" id="CP070496">
    <property type="protein sequence ID" value="QSB04670.1"/>
    <property type="molecule type" value="Genomic_DNA"/>
</dbReference>
<organism evidence="2 3">
    <name type="scientific">Natronoglycomyces albus</name>
    <dbReference type="NCBI Taxonomy" id="2811108"/>
    <lineage>
        <taxon>Bacteria</taxon>
        <taxon>Bacillati</taxon>
        <taxon>Actinomycetota</taxon>
        <taxon>Actinomycetes</taxon>
        <taxon>Glycomycetales</taxon>
        <taxon>Glycomycetaceae</taxon>
        <taxon>Natronoglycomyces</taxon>
    </lineage>
</organism>
<keyword evidence="2" id="KW-0489">Methyltransferase</keyword>